<evidence type="ECO:0000256" key="1">
    <source>
        <dbReference type="ARBA" id="ARBA00004651"/>
    </source>
</evidence>
<feature type="transmembrane region" description="Helical" evidence="12">
    <location>
        <begin position="185"/>
        <end position="211"/>
    </location>
</feature>
<evidence type="ECO:0000256" key="10">
    <source>
        <dbReference type="ARBA" id="ARBA00023170"/>
    </source>
</evidence>
<dbReference type="KEGG" id="char:105903187"/>
<organism evidence="14 15">
    <name type="scientific">Clupea harengus</name>
    <name type="common">Atlantic herring</name>
    <dbReference type="NCBI Taxonomy" id="7950"/>
    <lineage>
        <taxon>Eukaryota</taxon>
        <taxon>Metazoa</taxon>
        <taxon>Chordata</taxon>
        <taxon>Craniata</taxon>
        <taxon>Vertebrata</taxon>
        <taxon>Euteleostomi</taxon>
        <taxon>Actinopterygii</taxon>
        <taxon>Neopterygii</taxon>
        <taxon>Teleostei</taxon>
        <taxon>Clupei</taxon>
        <taxon>Clupeiformes</taxon>
        <taxon>Clupeoidei</taxon>
        <taxon>Clupeidae</taxon>
        <taxon>Clupea</taxon>
    </lineage>
</organism>
<keyword evidence="11" id="KW-0807">Transducer</keyword>
<evidence type="ECO:0000313" key="14">
    <source>
        <dbReference type="Proteomes" id="UP000515152"/>
    </source>
</evidence>
<dbReference type="Pfam" id="PF00001">
    <property type="entry name" value="7tm_1"/>
    <property type="match status" value="1"/>
</dbReference>
<proteinExistence type="predicted"/>
<feature type="transmembrane region" description="Helical" evidence="12">
    <location>
        <begin position="57"/>
        <end position="77"/>
    </location>
</feature>
<dbReference type="Gene3D" id="1.20.1070.10">
    <property type="entry name" value="Rhodopsin 7-helix transmembrane proteins"/>
    <property type="match status" value="1"/>
</dbReference>
<dbReference type="Proteomes" id="UP000515152">
    <property type="component" value="Chromosome 9"/>
</dbReference>
<evidence type="ECO:0000256" key="3">
    <source>
        <dbReference type="ARBA" id="ARBA00022692"/>
    </source>
</evidence>
<evidence type="ECO:0000256" key="12">
    <source>
        <dbReference type="SAM" id="Phobius"/>
    </source>
</evidence>
<dbReference type="GO" id="GO:0005886">
    <property type="term" value="C:plasma membrane"/>
    <property type="evidence" value="ECO:0007669"/>
    <property type="project" value="UniProtKB-SubCell"/>
</dbReference>
<accession>A0A6P8FP92</accession>
<feature type="transmembrane region" description="Helical" evidence="12">
    <location>
        <begin position="283"/>
        <end position="303"/>
    </location>
</feature>
<evidence type="ECO:0000256" key="2">
    <source>
        <dbReference type="ARBA" id="ARBA00022475"/>
    </source>
</evidence>
<dbReference type="PANTHER" id="PTHR24231:SF48">
    <property type="entry name" value="G-PROTEIN COUPLED RECEPTORS FAMILY 1 PROFILE DOMAIN-CONTAINING PROTEIN"/>
    <property type="match status" value="1"/>
</dbReference>
<dbReference type="PANTHER" id="PTHR24231">
    <property type="entry name" value="PURINOCEPTOR-RELATED G-PROTEIN COUPLED RECEPTOR"/>
    <property type="match status" value="1"/>
</dbReference>
<feature type="domain" description="G-protein coupled receptors family 1 profile" evidence="13">
    <location>
        <begin position="36"/>
        <end position="300"/>
    </location>
</feature>
<dbReference type="SUPFAM" id="SSF81321">
    <property type="entry name" value="Family A G protein-coupled receptor-like"/>
    <property type="match status" value="1"/>
</dbReference>
<evidence type="ECO:0000256" key="6">
    <source>
        <dbReference type="ARBA" id="ARBA00023040"/>
    </source>
</evidence>
<keyword evidence="3 12" id="KW-0812">Transmembrane</keyword>
<dbReference type="InterPro" id="IPR000276">
    <property type="entry name" value="GPCR_Rhodpsn"/>
</dbReference>
<evidence type="ECO:0000256" key="4">
    <source>
        <dbReference type="ARBA" id="ARBA00022859"/>
    </source>
</evidence>
<keyword evidence="10 15" id="KW-0675">Receptor</keyword>
<evidence type="ECO:0000256" key="11">
    <source>
        <dbReference type="ARBA" id="ARBA00023224"/>
    </source>
</evidence>
<dbReference type="CTD" id="563111"/>
<evidence type="ECO:0000259" key="13">
    <source>
        <dbReference type="PROSITE" id="PS50262"/>
    </source>
</evidence>
<dbReference type="GO" id="GO:0004930">
    <property type="term" value="F:G protein-coupled receptor activity"/>
    <property type="evidence" value="ECO:0007669"/>
    <property type="project" value="UniProtKB-KW"/>
</dbReference>
<protein>
    <submittedName>
        <fullName evidence="15">Cysteinyl leukotriene receptor 2</fullName>
    </submittedName>
</protein>
<keyword evidence="9" id="KW-1015">Disulfide bond</keyword>
<dbReference type="InterPro" id="IPR017452">
    <property type="entry name" value="GPCR_Rhodpsn_7TM"/>
</dbReference>
<dbReference type="PROSITE" id="PS50262">
    <property type="entry name" value="G_PROTEIN_RECEP_F1_2"/>
    <property type="match status" value="1"/>
</dbReference>
<keyword evidence="6" id="KW-0297">G-protein coupled receptor</keyword>
<gene>
    <name evidence="15" type="primary">cysltr2b</name>
</gene>
<dbReference type="GeneID" id="105903187"/>
<dbReference type="FunFam" id="1.20.1070.10:FF:000017">
    <property type="entry name" value="lysophosphatidic acid receptor 4"/>
    <property type="match status" value="1"/>
</dbReference>
<keyword evidence="7" id="KW-1064">Adaptive immunity</keyword>
<evidence type="ECO:0000256" key="8">
    <source>
        <dbReference type="ARBA" id="ARBA00023136"/>
    </source>
</evidence>
<feature type="transmembrane region" description="Helical" evidence="12">
    <location>
        <begin position="135"/>
        <end position="155"/>
    </location>
</feature>
<keyword evidence="5 12" id="KW-1133">Transmembrane helix</keyword>
<comment type="subcellular location">
    <subcellularLocation>
        <location evidence="1">Cell membrane</location>
        <topology evidence="1">Multi-pass membrane protein</topology>
    </subcellularLocation>
</comment>
<evidence type="ECO:0000256" key="7">
    <source>
        <dbReference type="ARBA" id="ARBA00023130"/>
    </source>
</evidence>
<dbReference type="PRINTS" id="PR00237">
    <property type="entry name" value="GPCRRHODOPSN"/>
</dbReference>
<dbReference type="OrthoDB" id="9990906at2759"/>
<keyword evidence="14" id="KW-1185">Reference proteome</keyword>
<reference evidence="15" key="1">
    <citation type="submission" date="2025-08" db="UniProtKB">
        <authorList>
            <consortium name="RefSeq"/>
        </authorList>
    </citation>
    <scope>IDENTIFICATION</scope>
</reference>
<feature type="transmembrane region" description="Helical" evidence="12">
    <location>
        <begin position="231"/>
        <end position="251"/>
    </location>
</feature>
<feature type="transmembrane region" description="Helical" evidence="12">
    <location>
        <begin position="97"/>
        <end position="123"/>
    </location>
</feature>
<evidence type="ECO:0000313" key="15">
    <source>
        <dbReference type="RefSeq" id="XP_031429983.1"/>
    </source>
</evidence>
<dbReference type="RefSeq" id="XP_031429983.1">
    <property type="nucleotide sequence ID" value="XM_031574123.1"/>
</dbReference>
<evidence type="ECO:0000256" key="5">
    <source>
        <dbReference type="ARBA" id="ARBA00022989"/>
    </source>
</evidence>
<feature type="transmembrane region" description="Helical" evidence="12">
    <location>
        <begin position="24"/>
        <end position="45"/>
    </location>
</feature>
<keyword evidence="4" id="KW-0391">Immunity</keyword>
<keyword evidence="2" id="KW-1003">Cell membrane</keyword>
<name>A0A6P8FP92_CLUHA</name>
<dbReference type="PRINTS" id="PR01157">
    <property type="entry name" value="P2YPURNOCPTR"/>
</dbReference>
<evidence type="ECO:0000256" key="9">
    <source>
        <dbReference type="ARBA" id="ARBA00023157"/>
    </source>
</evidence>
<keyword evidence="8 12" id="KW-0472">Membrane</keyword>
<dbReference type="GO" id="GO:0002250">
    <property type="term" value="P:adaptive immune response"/>
    <property type="evidence" value="ECO:0007669"/>
    <property type="project" value="UniProtKB-KW"/>
</dbReference>
<dbReference type="AlphaFoldDB" id="A0A6P8FP92"/>
<sequence>MNGSCVEDGQNCSISEFKHSVFPAVYLLIFVIGLSANLISLCLFLKMWRTQRTLSSVNLFIVNLLVSDLMLICTLPFRASYYINNSNWVFGDVICRLMSYVFYVNMYGSIYFLMVLSVIRYVAINKPFTYMRQQNYRYTWLACLSIWLLVSLASIPKLFSGTKQSEDKVMCLELLNPKADLLNTIIIMNYGALLFGFLIPFLVLLVCYLFVVHRLLRHNNVTTHRQQYKKAGSLAIIVLFIFLVCFLPYHVARTIFLQAEWDLCTSGTRGSCGYITGVRKAAVITHCLAAANSCLDPLLYFIVGENFRKFWRKSKRQIHHNNEQRKMGDVTKTEVQLRSYPR</sequence>